<dbReference type="AlphaFoldDB" id="A0A9P6D1U6"/>
<evidence type="ECO:0000256" key="1">
    <source>
        <dbReference type="SAM" id="Phobius"/>
    </source>
</evidence>
<dbReference type="EMBL" id="MU155189">
    <property type="protein sequence ID" value="KAF9480774.1"/>
    <property type="molecule type" value="Genomic_DNA"/>
</dbReference>
<sequence length="168" mass="19529">MVLDCCKRYPFYRHCHRLRSHVIRYAEPSESSSHRTTSYMPCTSPMPIKYDILQISIDLDNWVEIRWIFLYSIGLCTCAAPSPSSSAATTSRIKSCTLTRVGSHPSNCYLACAFAVISYHPLLFWRFFAWRRRTFRGIRYHMLGTTSSLYELLMWHIAVVVPGSFKTR</sequence>
<evidence type="ECO:0000313" key="2">
    <source>
        <dbReference type="EMBL" id="KAF9480774.1"/>
    </source>
</evidence>
<feature type="transmembrane region" description="Helical" evidence="1">
    <location>
        <begin position="108"/>
        <end position="128"/>
    </location>
</feature>
<keyword evidence="1" id="KW-0472">Membrane</keyword>
<reference evidence="2" key="1">
    <citation type="submission" date="2020-11" db="EMBL/GenBank/DDBJ databases">
        <authorList>
            <consortium name="DOE Joint Genome Institute"/>
            <person name="Ahrendt S."/>
            <person name="Riley R."/>
            <person name="Andreopoulos W."/>
            <person name="Labutti K."/>
            <person name="Pangilinan J."/>
            <person name="Ruiz-Duenas F.J."/>
            <person name="Barrasa J.M."/>
            <person name="Sanchez-Garcia M."/>
            <person name="Camarero S."/>
            <person name="Miyauchi S."/>
            <person name="Serrano A."/>
            <person name="Linde D."/>
            <person name="Babiker R."/>
            <person name="Drula E."/>
            <person name="Ayuso-Fernandez I."/>
            <person name="Pacheco R."/>
            <person name="Padilla G."/>
            <person name="Ferreira P."/>
            <person name="Barriuso J."/>
            <person name="Kellner H."/>
            <person name="Castanera R."/>
            <person name="Alfaro M."/>
            <person name="Ramirez L."/>
            <person name="Pisabarro A.G."/>
            <person name="Kuo A."/>
            <person name="Tritt A."/>
            <person name="Lipzen A."/>
            <person name="He G."/>
            <person name="Yan M."/>
            <person name="Ng V."/>
            <person name="Cullen D."/>
            <person name="Martin F."/>
            <person name="Rosso M.-N."/>
            <person name="Henrissat B."/>
            <person name="Hibbett D."/>
            <person name="Martinez A.T."/>
            <person name="Grigoriev I.V."/>
        </authorList>
    </citation>
    <scope>NUCLEOTIDE SEQUENCE</scope>
    <source>
        <strain evidence="2">CIRM-BRFM 674</strain>
    </source>
</reference>
<dbReference type="Proteomes" id="UP000807469">
    <property type="component" value="Unassembled WGS sequence"/>
</dbReference>
<comment type="caution">
    <text evidence="2">The sequence shown here is derived from an EMBL/GenBank/DDBJ whole genome shotgun (WGS) entry which is preliminary data.</text>
</comment>
<name>A0A9P6D1U6_9AGAR</name>
<accession>A0A9P6D1U6</accession>
<feature type="transmembrane region" description="Helical" evidence="1">
    <location>
        <begin position="148"/>
        <end position="165"/>
    </location>
</feature>
<keyword evidence="1" id="KW-1133">Transmembrane helix</keyword>
<gene>
    <name evidence="2" type="ORF">BDN70DRAFT_595093</name>
</gene>
<evidence type="ECO:0000313" key="3">
    <source>
        <dbReference type="Proteomes" id="UP000807469"/>
    </source>
</evidence>
<proteinExistence type="predicted"/>
<keyword evidence="1" id="KW-0812">Transmembrane</keyword>
<organism evidence="2 3">
    <name type="scientific">Pholiota conissans</name>
    <dbReference type="NCBI Taxonomy" id="109636"/>
    <lineage>
        <taxon>Eukaryota</taxon>
        <taxon>Fungi</taxon>
        <taxon>Dikarya</taxon>
        <taxon>Basidiomycota</taxon>
        <taxon>Agaricomycotina</taxon>
        <taxon>Agaricomycetes</taxon>
        <taxon>Agaricomycetidae</taxon>
        <taxon>Agaricales</taxon>
        <taxon>Agaricineae</taxon>
        <taxon>Strophariaceae</taxon>
        <taxon>Pholiota</taxon>
    </lineage>
</organism>
<keyword evidence="3" id="KW-1185">Reference proteome</keyword>
<protein>
    <submittedName>
        <fullName evidence="2">Uncharacterized protein</fullName>
    </submittedName>
</protein>